<comment type="caution">
    <text evidence="1">The sequence shown here is derived from an EMBL/GenBank/DDBJ whole genome shotgun (WGS) entry which is preliminary data.</text>
</comment>
<proteinExistence type="predicted"/>
<organism evidence="1 2">
    <name type="scientific">Elysia crispata</name>
    <name type="common">lettuce slug</name>
    <dbReference type="NCBI Taxonomy" id="231223"/>
    <lineage>
        <taxon>Eukaryota</taxon>
        <taxon>Metazoa</taxon>
        <taxon>Spiralia</taxon>
        <taxon>Lophotrochozoa</taxon>
        <taxon>Mollusca</taxon>
        <taxon>Gastropoda</taxon>
        <taxon>Heterobranchia</taxon>
        <taxon>Euthyneura</taxon>
        <taxon>Panpulmonata</taxon>
        <taxon>Sacoglossa</taxon>
        <taxon>Placobranchoidea</taxon>
        <taxon>Plakobranchidae</taxon>
        <taxon>Elysia</taxon>
    </lineage>
</organism>
<evidence type="ECO:0000313" key="1">
    <source>
        <dbReference type="EMBL" id="KAK3778687.1"/>
    </source>
</evidence>
<dbReference type="Proteomes" id="UP001283361">
    <property type="component" value="Unassembled WGS sequence"/>
</dbReference>
<dbReference type="EMBL" id="JAWDGP010002895">
    <property type="protein sequence ID" value="KAK3778687.1"/>
    <property type="molecule type" value="Genomic_DNA"/>
</dbReference>
<accession>A0AAE1A0J1</accession>
<keyword evidence="2" id="KW-1185">Reference proteome</keyword>
<reference evidence="1" key="1">
    <citation type="journal article" date="2023" name="G3 (Bethesda)">
        <title>A reference genome for the long-term kleptoplast-retaining sea slug Elysia crispata morphotype clarki.</title>
        <authorList>
            <person name="Eastman K.E."/>
            <person name="Pendleton A.L."/>
            <person name="Shaikh M.A."/>
            <person name="Suttiyut T."/>
            <person name="Ogas R."/>
            <person name="Tomko P."/>
            <person name="Gavelis G."/>
            <person name="Widhalm J.R."/>
            <person name="Wisecaver J.H."/>
        </authorList>
    </citation>
    <scope>NUCLEOTIDE SEQUENCE</scope>
    <source>
        <strain evidence="1">ECLA1</strain>
    </source>
</reference>
<gene>
    <name evidence="1" type="ORF">RRG08_012960</name>
</gene>
<name>A0AAE1A0J1_9GAST</name>
<protein>
    <submittedName>
        <fullName evidence="1">Uncharacterized protein</fullName>
    </submittedName>
</protein>
<evidence type="ECO:0000313" key="2">
    <source>
        <dbReference type="Proteomes" id="UP001283361"/>
    </source>
</evidence>
<dbReference type="AlphaFoldDB" id="A0AAE1A0J1"/>
<sequence>MFRKPLENVPRLASLVFGQVRAGGPPQSHTDLVLPITGLTARITLVELSAPLQDGLMLMAGARDRHGKL</sequence>